<dbReference type="PROSITE" id="PS50994">
    <property type="entry name" value="INTEGRASE"/>
    <property type="match status" value="1"/>
</dbReference>
<evidence type="ECO:0000256" key="2">
    <source>
        <dbReference type="ARBA" id="ARBA00022679"/>
    </source>
</evidence>
<dbReference type="InterPro" id="IPR041373">
    <property type="entry name" value="RT_RNaseH"/>
</dbReference>
<evidence type="ECO:0000256" key="1">
    <source>
        <dbReference type="ARBA" id="ARBA00012493"/>
    </source>
</evidence>
<protein>
    <recommendedName>
        <fullName evidence="1">RNA-directed DNA polymerase</fullName>
        <ecNumber evidence="1">2.7.7.49</ecNumber>
    </recommendedName>
</protein>
<reference evidence="10 11" key="1">
    <citation type="journal article" date="2022" name="Nat. Plants">
        <title>Genomes of leafy and leafless Platanthera orchids illuminate the evolution of mycoheterotrophy.</title>
        <authorList>
            <person name="Li M.H."/>
            <person name="Liu K.W."/>
            <person name="Li Z."/>
            <person name="Lu H.C."/>
            <person name="Ye Q.L."/>
            <person name="Zhang D."/>
            <person name="Wang J.Y."/>
            <person name="Li Y.F."/>
            <person name="Zhong Z.M."/>
            <person name="Liu X."/>
            <person name="Yu X."/>
            <person name="Liu D.K."/>
            <person name="Tu X.D."/>
            <person name="Liu B."/>
            <person name="Hao Y."/>
            <person name="Liao X.Y."/>
            <person name="Jiang Y.T."/>
            <person name="Sun W.H."/>
            <person name="Chen J."/>
            <person name="Chen Y.Q."/>
            <person name="Ai Y."/>
            <person name="Zhai J.W."/>
            <person name="Wu S.S."/>
            <person name="Zhou Z."/>
            <person name="Hsiao Y.Y."/>
            <person name="Wu W.L."/>
            <person name="Chen Y.Y."/>
            <person name="Lin Y.F."/>
            <person name="Hsu J.L."/>
            <person name="Li C.Y."/>
            <person name="Wang Z.W."/>
            <person name="Zhao X."/>
            <person name="Zhong W.Y."/>
            <person name="Ma X.K."/>
            <person name="Ma L."/>
            <person name="Huang J."/>
            <person name="Chen G.Z."/>
            <person name="Huang M.Z."/>
            <person name="Huang L."/>
            <person name="Peng D.H."/>
            <person name="Luo Y.B."/>
            <person name="Zou S.Q."/>
            <person name="Chen S.P."/>
            <person name="Lan S."/>
            <person name="Tsai W.C."/>
            <person name="Van de Peer Y."/>
            <person name="Liu Z.J."/>
        </authorList>
    </citation>
    <scope>NUCLEOTIDE SEQUENCE [LARGE SCALE GENOMIC DNA]</scope>
    <source>
        <strain evidence="10">Lor287</strain>
    </source>
</reference>
<feature type="region of interest" description="Disordered" evidence="8">
    <location>
        <begin position="554"/>
        <end position="620"/>
    </location>
</feature>
<dbReference type="SUPFAM" id="SSF53098">
    <property type="entry name" value="Ribonuclease H-like"/>
    <property type="match status" value="1"/>
</dbReference>
<dbReference type="Pfam" id="PF00665">
    <property type="entry name" value="rve"/>
    <property type="match status" value="1"/>
</dbReference>
<evidence type="ECO:0000313" key="10">
    <source>
        <dbReference type="EMBL" id="KAK8949561.1"/>
    </source>
</evidence>
<evidence type="ECO:0000256" key="6">
    <source>
        <dbReference type="ARBA" id="ARBA00022801"/>
    </source>
</evidence>
<proteinExistence type="predicted"/>
<evidence type="ECO:0000259" key="9">
    <source>
        <dbReference type="PROSITE" id="PS50994"/>
    </source>
</evidence>
<dbReference type="PANTHER" id="PTHR37984:SF5">
    <property type="entry name" value="PROTEIN NYNRIN-LIKE"/>
    <property type="match status" value="1"/>
</dbReference>
<feature type="domain" description="Integrase catalytic" evidence="9">
    <location>
        <begin position="1595"/>
        <end position="1761"/>
    </location>
</feature>
<dbReference type="InterPro" id="IPR012337">
    <property type="entry name" value="RNaseH-like_sf"/>
</dbReference>
<dbReference type="EC" id="2.7.7.49" evidence="1"/>
<dbReference type="GO" id="GO:0016787">
    <property type="term" value="F:hydrolase activity"/>
    <property type="evidence" value="ECO:0007669"/>
    <property type="project" value="UniProtKB-KW"/>
</dbReference>
<feature type="compositionally biased region" description="Pro residues" evidence="8">
    <location>
        <begin position="468"/>
        <end position="484"/>
    </location>
</feature>
<dbReference type="SUPFAM" id="SSF56672">
    <property type="entry name" value="DNA/RNA polymerases"/>
    <property type="match status" value="1"/>
</dbReference>
<dbReference type="FunFam" id="3.30.70.270:FF:000020">
    <property type="entry name" value="Transposon Tf2-6 polyprotein-like Protein"/>
    <property type="match status" value="1"/>
</dbReference>
<keyword evidence="6" id="KW-0378">Hydrolase</keyword>
<keyword evidence="4" id="KW-0540">Nuclease</keyword>
<evidence type="ECO:0000256" key="7">
    <source>
        <dbReference type="ARBA" id="ARBA00022918"/>
    </source>
</evidence>
<dbReference type="GO" id="GO:0003676">
    <property type="term" value="F:nucleic acid binding"/>
    <property type="evidence" value="ECO:0007669"/>
    <property type="project" value="InterPro"/>
</dbReference>
<feature type="region of interest" description="Disordered" evidence="8">
    <location>
        <begin position="455"/>
        <end position="484"/>
    </location>
</feature>
<organism evidence="10 11">
    <name type="scientific">Platanthera zijinensis</name>
    <dbReference type="NCBI Taxonomy" id="2320716"/>
    <lineage>
        <taxon>Eukaryota</taxon>
        <taxon>Viridiplantae</taxon>
        <taxon>Streptophyta</taxon>
        <taxon>Embryophyta</taxon>
        <taxon>Tracheophyta</taxon>
        <taxon>Spermatophyta</taxon>
        <taxon>Magnoliopsida</taxon>
        <taxon>Liliopsida</taxon>
        <taxon>Asparagales</taxon>
        <taxon>Orchidaceae</taxon>
        <taxon>Orchidoideae</taxon>
        <taxon>Orchideae</taxon>
        <taxon>Orchidinae</taxon>
        <taxon>Platanthera</taxon>
    </lineage>
</organism>
<dbReference type="Proteomes" id="UP001418222">
    <property type="component" value="Unassembled WGS sequence"/>
</dbReference>
<dbReference type="Pfam" id="PF03732">
    <property type="entry name" value="Retrotrans_gag"/>
    <property type="match status" value="1"/>
</dbReference>
<dbReference type="Gene3D" id="3.10.10.10">
    <property type="entry name" value="HIV Type 1 Reverse Transcriptase, subunit A, domain 1"/>
    <property type="match status" value="1"/>
</dbReference>
<keyword evidence="7" id="KW-0695">RNA-directed DNA polymerase</keyword>
<sequence length="1837" mass="207581">METMHLSFSEKLPKWPITPPYHALPGRDLGRVTRSRGHLLEGTENGQNRCHAPCHALPGRVTRRDQGRVALCRKAAAALNALPPQHANSTVTPHVTPCMTRGSPSVILDLDHEIERTLRRRSRFQGPTIQVPVEDSESFNTLRMEEPNVDEAVQRTMSYYARPNLEGTESSIVRPTIANNNFKLKPSIIQMVQQYVQFDGLQDEDPNAHIASFLEICDTFKINGVTNDAIRLRLFPFSLRTKAKQWLNTLPKNSITTWNELTEKFLAKYFPPAKTAKLRNDISAFGQIDSETLYETWERFKELLRRCPHHALPVWLQVQTFYNGLNQSTKQMIDAASGGTLNHKTPEAALELFEDMAMNTYQWNVPRSRPNKPAGIYEVDNVSQLALQVEILSKKITEMTAASAPQVWESATPTPEHLDYVNNLPRTAFNNFSAANFHPPGFNFPNSYNPALRNHPNFSWSNPSNAMRPPPQNDFSAQPPPPPLLQNYSKPPSLEELLSKYITTNDATIRTLTGSVKSLENQVGQLAKIISERPAGSLPSNTEPNPREQAKAITLRSGKQVSGMVSEEPEASSAPAFKNQSSAPLPPSAEKVITPTLENNLTPPPIFKNNSTPPYPSELNRQRQDDQYSRFLEIFKQIHINLPFHEAISQMPKYAKYLKDLLTNKKKLENLSHITLNAECSAVLTNGLPKKISDPGSFSIPCVFGDLFVKHALADLGASINLMPFSLFKKLGIGSLNPTRISIQLADRSVKYPLGIVEDVLVKVDKFIFPVDFVILDIEEDVEVPLILGRPFLATSRAIIDVSNGKLFLRVGDDEVTFPITPSMKNTLANDDSCFVIDAVSDDSSYCLSDFEKEFSTFCSSSLTTESLQGSDESSYCLSEFEKEFSDFCSSSFLTTESVQEAVLAASPTPYYVPYKKVYEDIIFEKERISKSSYEEPPTLELKELPEHLKYAFLEKDSKLPVIVSAYLTDTQNDKLLLVLRKHRRAIAWQISDIKGISPSFCTHKILMEDNSRNSIQPQRRINPNMKEVVKGEVMKLLDAGIIYPISDSKWVSPVQVVPKKGGITVISNENNELIPTRTVTGWHMCIDYRKLNDATRKDHFPLPFIDQILERLSGHSFYCFLDGLSGYFQIPISPEDQEKTTFTCPFGTFAYRRMPFGLCNAPTTFQRCMLAIFDKYVESIMEVFMDDFSVFGDTFDRCLENLEKVLERCEETNLALNWEKCHFMVREGLVLGHKISAKGIEVDVAKIEVIEKLPPPTNIKAIRSFLGHAGFYRRFIKDFSKITKPLTHLLEKDAPFIFDDSCISAFELIKEKLINAPIMIAPVWDLPFEIMCDASSFAVGAVLGQRISKNFHPIYYASKTLTSAQENYTTTEKELLAVVFAFNKFRPYITLSKIIVFTDHSALKYLLAKTDAKLRLIRWVLLLQEFDLEIRDKRGAENLAADHLSRLDNPFIEKLNEKSFNDYFPDEKLLLVNTSTSPWFAHIANYLVARVLPKEFSSQQKKKFFSELKNYFWEDPHLFKICADQVIRRCVSFDEGIDILKHLHEGPTGGHYQAARTAHKVLCAGFYWPSLFKDAQAFVSRCDSCQRSGNISNKNEMPQNYFLECEIFDLWGIDFVGPLPSSFGNKYILVAVDYVSRWAEAQALPTNDSRVVVTFLKKLFSRFGTPRAIVSDRGSHFCNAQFSKILTKYGVTHKLSTAYHPQTNGQVEVVNREIKRILEKTVSTSRKDWSAKLDDALWAYRTAYKTALGCTPYRLVYGKSCHLPGVSPDPEDTCWKGQKKVKTAVTPPCHTLPGRVTRRDQGRVALCRKAAAALNALPPQHANSTVTPHVTPVTWA</sequence>
<dbReference type="EMBL" id="JBBWWQ010000004">
    <property type="protein sequence ID" value="KAK8949561.1"/>
    <property type="molecule type" value="Genomic_DNA"/>
</dbReference>
<keyword evidence="11" id="KW-1185">Reference proteome</keyword>
<evidence type="ECO:0000256" key="4">
    <source>
        <dbReference type="ARBA" id="ARBA00022722"/>
    </source>
</evidence>
<dbReference type="InterPro" id="IPR041588">
    <property type="entry name" value="Integrase_H2C2"/>
</dbReference>
<dbReference type="Pfam" id="PF17921">
    <property type="entry name" value="Integrase_H2C2"/>
    <property type="match status" value="1"/>
</dbReference>
<dbReference type="Pfam" id="PF00078">
    <property type="entry name" value="RVT_1"/>
    <property type="match status" value="1"/>
</dbReference>
<gene>
    <name evidence="10" type="ORF">KSP39_PZI006070</name>
</gene>
<evidence type="ECO:0000256" key="5">
    <source>
        <dbReference type="ARBA" id="ARBA00022759"/>
    </source>
</evidence>
<dbReference type="InterPro" id="IPR050951">
    <property type="entry name" value="Retrovirus_Pol_polyprotein"/>
</dbReference>
<dbReference type="CDD" id="cd01647">
    <property type="entry name" value="RT_LTR"/>
    <property type="match status" value="1"/>
</dbReference>
<dbReference type="CDD" id="cd00303">
    <property type="entry name" value="retropepsin_like"/>
    <property type="match status" value="1"/>
</dbReference>
<feature type="compositionally biased region" description="Polar residues" evidence="8">
    <location>
        <begin position="456"/>
        <end position="465"/>
    </location>
</feature>
<comment type="caution">
    <text evidence="10">The sequence shown here is derived from an EMBL/GenBank/DDBJ whole genome shotgun (WGS) entry which is preliminary data.</text>
</comment>
<dbReference type="GO" id="GO:0004519">
    <property type="term" value="F:endonuclease activity"/>
    <property type="evidence" value="ECO:0007669"/>
    <property type="project" value="UniProtKB-KW"/>
</dbReference>
<dbReference type="InterPro" id="IPR001584">
    <property type="entry name" value="Integrase_cat-core"/>
</dbReference>
<dbReference type="Gene3D" id="2.40.70.10">
    <property type="entry name" value="Acid Proteases"/>
    <property type="match status" value="1"/>
</dbReference>
<dbReference type="Gene3D" id="1.10.340.70">
    <property type="match status" value="1"/>
</dbReference>
<dbReference type="InterPro" id="IPR005162">
    <property type="entry name" value="Retrotrans_gag_dom"/>
</dbReference>
<dbReference type="InterPro" id="IPR043502">
    <property type="entry name" value="DNA/RNA_pol_sf"/>
</dbReference>
<dbReference type="GO" id="GO:0003964">
    <property type="term" value="F:RNA-directed DNA polymerase activity"/>
    <property type="evidence" value="ECO:0007669"/>
    <property type="project" value="UniProtKB-KW"/>
</dbReference>
<keyword evidence="5" id="KW-0255">Endonuclease</keyword>
<dbReference type="CDD" id="cd09274">
    <property type="entry name" value="RNase_HI_RT_Ty3"/>
    <property type="match status" value="1"/>
</dbReference>
<dbReference type="InterPro" id="IPR021109">
    <property type="entry name" value="Peptidase_aspartic_dom_sf"/>
</dbReference>
<dbReference type="Pfam" id="PF17917">
    <property type="entry name" value="RT_RNaseH"/>
    <property type="match status" value="1"/>
</dbReference>
<evidence type="ECO:0000256" key="8">
    <source>
        <dbReference type="SAM" id="MobiDB-lite"/>
    </source>
</evidence>
<evidence type="ECO:0000256" key="3">
    <source>
        <dbReference type="ARBA" id="ARBA00022695"/>
    </source>
</evidence>
<dbReference type="PANTHER" id="PTHR37984">
    <property type="entry name" value="PROTEIN CBG26694"/>
    <property type="match status" value="1"/>
</dbReference>
<evidence type="ECO:0000313" key="11">
    <source>
        <dbReference type="Proteomes" id="UP001418222"/>
    </source>
</evidence>
<dbReference type="InterPro" id="IPR043128">
    <property type="entry name" value="Rev_trsase/Diguanyl_cyclase"/>
</dbReference>
<accession>A0AAP0GBH1</accession>
<name>A0AAP0GBH1_9ASPA</name>
<dbReference type="Gene3D" id="3.30.70.270">
    <property type="match status" value="2"/>
</dbReference>
<dbReference type="Gene3D" id="3.30.420.10">
    <property type="entry name" value="Ribonuclease H-like superfamily/Ribonuclease H"/>
    <property type="match status" value="1"/>
</dbReference>
<dbReference type="FunFam" id="3.10.20.370:FF:000001">
    <property type="entry name" value="Retrovirus-related Pol polyprotein from transposon 17.6-like protein"/>
    <property type="match status" value="1"/>
</dbReference>
<dbReference type="InterPro" id="IPR000477">
    <property type="entry name" value="RT_dom"/>
</dbReference>
<keyword evidence="2" id="KW-0808">Transferase</keyword>
<dbReference type="GO" id="GO:0015074">
    <property type="term" value="P:DNA integration"/>
    <property type="evidence" value="ECO:0007669"/>
    <property type="project" value="InterPro"/>
</dbReference>
<dbReference type="InterPro" id="IPR036397">
    <property type="entry name" value="RNaseH_sf"/>
</dbReference>
<keyword evidence="3" id="KW-0548">Nucleotidyltransferase</keyword>